<dbReference type="Gene3D" id="3.10.450.40">
    <property type="match status" value="1"/>
</dbReference>
<dbReference type="EMBL" id="OX597822">
    <property type="protein sequence ID" value="CAI9728483.1"/>
    <property type="molecule type" value="Genomic_DNA"/>
</dbReference>
<reference evidence="1" key="1">
    <citation type="submission" date="2023-08" db="EMBL/GenBank/DDBJ databases">
        <authorList>
            <person name="Alioto T."/>
            <person name="Alioto T."/>
            <person name="Gomez Garrido J."/>
        </authorList>
    </citation>
    <scope>NUCLEOTIDE SEQUENCE</scope>
</reference>
<organism evidence="1 2">
    <name type="scientific">Octopus vulgaris</name>
    <name type="common">Common octopus</name>
    <dbReference type="NCBI Taxonomy" id="6645"/>
    <lineage>
        <taxon>Eukaryota</taxon>
        <taxon>Metazoa</taxon>
        <taxon>Spiralia</taxon>
        <taxon>Lophotrochozoa</taxon>
        <taxon>Mollusca</taxon>
        <taxon>Cephalopoda</taxon>
        <taxon>Coleoidea</taxon>
        <taxon>Octopodiformes</taxon>
        <taxon>Octopoda</taxon>
        <taxon>Incirrata</taxon>
        <taxon>Octopodidae</taxon>
        <taxon>Octopus</taxon>
    </lineage>
</organism>
<dbReference type="AlphaFoldDB" id="A0AA36FB61"/>
<protein>
    <recommendedName>
        <fullName evidence="3">PepSY domain-containing protein</fullName>
    </recommendedName>
</protein>
<dbReference type="Proteomes" id="UP001162480">
    <property type="component" value="Chromosome 9"/>
</dbReference>
<evidence type="ECO:0000313" key="2">
    <source>
        <dbReference type="Proteomes" id="UP001162480"/>
    </source>
</evidence>
<sequence length="152" mass="16953">MITTRDLFGLTEDEDVTPIDSAPSEQGTIIKKYGETYKGLPVFDASLTVETDANTDVYTGQVTGKLAQNLDDDISSTVPTLNEPEVMLLAANYGNFSMEEARIDYDKLRLTIFVKDNVAILVYRIQYYAVSNGKNYRFCMLIDANNGTLVKK</sequence>
<name>A0AA36FB61_OCTVU</name>
<keyword evidence="2" id="KW-1185">Reference proteome</keyword>
<evidence type="ECO:0000313" key="1">
    <source>
        <dbReference type="EMBL" id="CAI9728483.1"/>
    </source>
</evidence>
<proteinExistence type="predicted"/>
<dbReference type="Gene3D" id="3.10.450.490">
    <property type="match status" value="1"/>
</dbReference>
<accession>A0AA36FB61</accession>
<evidence type="ECO:0008006" key="3">
    <source>
        <dbReference type="Google" id="ProtNLM"/>
    </source>
</evidence>
<gene>
    <name evidence="1" type="ORF">OCTVUL_1B017924</name>
</gene>